<organism evidence="1 2">
    <name type="scientific">Juglans regia</name>
    <name type="common">English walnut</name>
    <dbReference type="NCBI Taxonomy" id="51240"/>
    <lineage>
        <taxon>Eukaryota</taxon>
        <taxon>Viridiplantae</taxon>
        <taxon>Streptophyta</taxon>
        <taxon>Embryophyta</taxon>
        <taxon>Tracheophyta</taxon>
        <taxon>Spermatophyta</taxon>
        <taxon>Magnoliopsida</taxon>
        <taxon>eudicotyledons</taxon>
        <taxon>Gunneridae</taxon>
        <taxon>Pentapetalae</taxon>
        <taxon>rosids</taxon>
        <taxon>fabids</taxon>
        <taxon>Fagales</taxon>
        <taxon>Juglandaceae</taxon>
        <taxon>Juglans</taxon>
    </lineage>
</organism>
<dbReference type="PANTHER" id="PTHR33527:SF14">
    <property type="entry name" value="OS07G0274300 PROTEIN"/>
    <property type="match status" value="1"/>
</dbReference>
<gene>
    <name evidence="2" type="primary">LOC118348735</name>
</gene>
<accession>A0A6P9EHD7</accession>
<dbReference type="Proteomes" id="UP000235220">
    <property type="component" value="Chromosome 1"/>
</dbReference>
<keyword evidence="1" id="KW-1185">Reference proteome</keyword>
<protein>
    <submittedName>
        <fullName evidence="2">Uncharacterized protein LOC118348735</fullName>
    </submittedName>
</protein>
<reference evidence="2" key="1">
    <citation type="submission" date="2025-08" db="UniProtKB">
        <authorList>
            <consortium name="RefSeq"/>
        </authorList>
    </citation>
    <scope>IDENTIFICATION</scope>
    <source>
        <tissue evidence="2">Leaves</tissue>
    </source>
</reference>
<dbReference type="RefSeq" id="XP_035546874.1">
    <property type="nucleotide sequence ID" value="XM_035690981.1"/>
</dbReference>
<dbReference type="InParanoid" id="A0A6P9EHD7"/>
<evidence type="ECO:0000313" key="2">
    <source>
        <dbReference type="RefSeq" id="XP_035546874.1"/>
    </source>
</evidence>
<dbReference type="GeneID" id="118348735"/>
<evidence type="ECO:0000313" key="1">
    <source>
        <dbReference type="Proteomes" id="UP000235220"/>
    </source>
</evidence>
<proteinExistence type="predicted"/>
<name>A0A6P9EHD7_JUGRE</name>
<sequence length="306" mass="34342">MASSSSSFVSQEEFHIFHSIDRELYTILVINLWRDPVESIQVMALWLWLEKLGFDNVVKKMTSLPYILINELADEAIICLNCIHRNLTSSSSENYDIPLLQVLVEKEISLPFFLDNRLKGIAGVAKIVNDVCVRAFSDIMQKAIERNAAQSLAESQMAMSSSIQQSLAVHSGLHLLGAAGGDLIQQQTPGNPEIPADDRTMFVTFSKGYPVQEWEVREFITRSYGDCIESLHMQEVQPHEQALFARIVFHKASTMEMILGGIGKVKFTINGKHVWARKFVPKRNKSSSLLPPLMPSHLPAGTSFRP</sequence>
<dbReference type="AlphaFoldDB" id="A0A6P9EHD7"/>
<dbReference type="KEGG" id="jre:118348735"/>
<dbReference type="PANTHER" id="PTHR33527">
    <property type="entry name" value="OS07G0274300 PROTEIN"/>
    <property type="match status" value="1"/>
</dbReference>
<dbReference type="OrthoDB" id="1882251at2759"/>